<dbReference type="InterPro" id="IPR043519">
    <property type="entry name" value="NT_sf"/>
</dbReference>
<dbReference type="KEGG" id="tbn:TBH_P214"/>
<keyword evidence="1" id="KW-0614">Plasmid</keyword>
<proteinExistence type="predicted"/>
<keyword evidence="2" id="KW-1185">Reference proteome</keyword>
<evidence type="ECO:0000313" key="1">
    <source>
        <dbReference type="EMBL" id="BAO45787.1"/>
    </source>
</evidence>
<sequence>MSQAQVILEEYDSTWQIKFEEEKKYLLTIAGEWNYGGIEHVGSTAVLGMIAKPVIDIMFGVSSLEESKQAIKVLVNNGYKYWPYKAEVMHWFCKPSDEFRTHHLHLIPFDSPLWKERIKFRELLRKNEAVANEYASLKRKLASTYKKDREKYTEMKWPFIQKALRNANNALQRT</sequence>
<organism evidence="1 2">
    <name type="scientific">Thiolapillus brandeum</name>
    <dbReference type="NCBI Taxonomy" id="1076588"/>
    <lineage>
        <taxon>Bacteria</taxon>
        <taxon>Pseudomonadati</taxon>
        <taxon>Pseudomonadota</taxon>
        <taxon>Gammaproteobacteria</taxon>
        <taxon>Chromatiales</taxon>
        <taxon>Sedimenticolaceae</taxon>
        <taxon>Thiolapillus</taxon>
    </lineage>
</organism>
<dbReference type="Pfam" id="PF04229">
    <property type="entry name" value="GrpB"/>
    <property type="match status" value="1"/>
</dbReference>
<dbReference type="InterPro" id="IPR007344">
    <property type="entry name" value="GrpB/CoaE"/>
</dbReference>
<dbReference type="Gene3D" id="3.30.460.10">
    <property type="entry name" value="Beta Polymerase, domain 2"/>
    <property type="match status" value="1"/>
</dbReference>
<gene>
    <name evidence="1" type="ORF">TBH_P214</name>
</gene>
<dbReference type="PANTHER" id="PTHR34822">
    <property type="entry name" value="GRPB DOMAIN PROTEIN (AFU_ORTHOLOGUE AFUA_1G01530)"/>
    <property type="match status" value="1"/>
</dbReference>
<geneLocation type="plasmid" evidence="2">
    <name>pTBH13 DNA</name>
</geneLocation>
<evidence type="ECO:0000313" key="2">
    <source>
        <dbReference type="Proteomes" id="UP000031631"/>
    </source>
</evidence>
<dbReference type="OrthoDB" id="9799092at2"/>
<reference evidence="1 2" key="1">
    <citation type="journal article" date="2014" name="PLoS ONE">
        <title>Physiological and genomic features of a novel sulfur-oxidizing gammaproteobacterium belonging to a previously uncultivated symbiotic lineage isolated from a hydrothermal vent.</title>
        <authorList>
            <person name="Nunoura T."/>
            <person name="Takaki Y."/>
            <person name="Kazama H."/>
            <person name="Kakuta J."/>
            <person name="Shimamura S."/>
            <person name="Makita H."/>
            <person name="Hirai M."/>
            <person name="Miyazaki M."/>
            <person name="Takai K."/>
        </authorList>
    </citation>
    <scope>NUCLEOTIDE SEQUENCE [LARGE SCALE GENOMIC DNA]</scope>
    <source>
        <strain evidence="1 2">Hiromi1</strain>
        <plasmid evidence="1">pTBH13</plasmid>
    </source>
</reference>
<dbReference type="AlphaFoldDB" id="A0A7U6JJU5"/>
<dbReference type="RefSeq" id="WP_052470314.1">
    <property type="nucleotide sequence ID" value="NZ_AP012275.1"/>
</dbReference>
<name>A0A7U6JJU5_9GAMM</name>
<dbReference type="Proteomes" id="UP000031631">
    <property type="component" value="Plasmid pTBH13"/>
</dbReference>
<dbReference type="SUPFAM" id="SSF81301">
    <property type="entry name" value="Nucleotidyltransferase"/>
    <property type="match status" value="1"/>
</dbReference>
<evidence type="ECO:0008006" key="3">
    <source>
        <dbReference type="Google" id="ProtNLM"/>
    </source>
</evidence>
<dbReference type="EMBL" id="AP012275">
    <property type="protein sequence ID" value="BAO45787.1"/>
    <property type="molecule type" value="Genomic_DNA"/>
</dbReference>
<protein>
    <recommendedName>
        <fullName evidence="3">GrpB family protein</fullName>
    </recommendedName>
</protein>
<dbReference type="PANTHER" id="PTHR34822:SF1">
    <property type="entry name" value="GRPB FAMILY PROTEIN"/>
    <property type="match status" value="1"/>
</dbReference>
<accession>A0A7U6JJU5</accession>